<name>A0A914PGL4_9BILA</name>
<evidence type="ECO:0000313" key="1">
    <source>
        <dbReference type="Proteomes" id="UP000887578"/>
    </source>
</evidence>
<keyword evidence="1" id="KW-1185">Reference proteome</keyword>
<dbReference type="AlphaFoldDB" id="A0A914PGL4"/>
<reference evidence="2" key="1">
    <citation type="submission" date="2022-11" db="UniProtKB">
        <authorList>
            <consortium name="WormBaseParasite"/>
        </authorList>
    </citation>
    <scope>IDENTIFICATION</scope>
</reference>
<sequence length="121" mass="13510">MSGVKPMKTIAETQAGNRLTDDFVYFERMQELSVFQEPGNILSLAFSPNEPYFLAPTSSMRLGVFDTVHCEVFSMFTRFKSLVHGATFRKDGGLLGVETHEGFAQSYDVSKISGTSRKSIR</sequence>
<accession>A0A914PGL4</accession>
<dbReference type="InterPro" id="IPR036322">
    <property type="entry name" value="WD40_repeat_dom_sf"/>
</dbReference>
<organism evidence="1 2">
    <name type="scientific">Panagrolaimus davidi</name>
    <dbReference type="NCBI Taxonomy" id="227884"/>
    <lineage>
        <taxon>Eukaryota</taxon>
        <taxon>Metazoa</taxon>
        <taxon>Ecdysozoa</taxon>
        <taxon>Nematoda</taxon>
        <taxon>Chromadorea</taxon>
        <taxon>Rhabditida</taxon>
        <taxon>Tylenchina</taxon>
        <taxon>Panagrolaimomorpha</taxon>
        <taxon>Panagrolaimoidea</taxon>
        <taxon>Panagrolaimidae</taxon>
        <taxon>Panagrolaimus</taxon>
    </lineage>
</organism>
<dbReference type="WBParaSite" id="PDA_v2.g17409.t1">
    <property type="protein sequence ID" value="PDA_v2.g17409.t1"/>
    <property type="gene ID" value="PDA_v2.g17409"/>
</dbReference>
<protein>
    <submittedName>
        <fullName evidence="2">Uncharacterized protein</fullName>
    </submittedName>
</protein>
<dbReference type="SUPFAM" id="SSF50978">
    <property type="entry name" value="WD40 repeat-like"/>
    <property type="match status" value="1"/>
</dbReference>
<evidence type="ECO:0000313" key="2">
    <source>
        <dbReference type="WBParaSite" id="PDA_v2.g17409.t1"/>
    </source>
</evidence>
<proteinExistence type="predicted"/>
<dbReference type="Proteomes" id="UP000887578">
    <property type="component" value="Unplaced"/>
</dbReference>